<feature type="region of interest" description="Disordered" evidence="1">
    <location>
        <begin position="606"/>
        <end position="650"/>
    </location>
</feature>
<feature type="compositionally biased region" description="Low complexity" evidence="1">
    <location>
        <begin position="511"/>
        <end position="524"/>
    </location>
</feature>
<feature type="region of interest" description="Disordered" evidence="1">
    <location>
        <begin position="432"/>
        <end position="456"/>
    </location>
</feature>
<dbReference type="InParanoid" id="D8LBL5"/>
<feature type="compositionally biased region" description="Low complexity" evidence="1">
    <location>
        <begin position="689"/>
        <end position="700"/>
    </location>
</feature>
<dbReference type="SUPFAM" id="SSF52047">
    <property type="entry name" value="RNI-like"/>
    <property type="match status" value="1"/>
</dbReference>
<feature type="region of interest" description="Disordered" evidence="1">
    <location>
        <begin position="120"/>
        <end position="147"/>
    </location>
</feature>
<feature type="region of interest" description="Disordered" evidence="1">
    <location>
        <begin position="500"/>
        <end position="588"/>
    </location>
</feature>
<proteinExistence type="predicted"/>
<dbReference type="STRING" id="2880.D8LBL5"/>
<organism evidence="2 3">
    <name type="scientific">Ectocarpus siliculosus</name>
    <name type="common">Brown alga</name>
    <name type="synonym">Conferva siliculosa</name>
    <dbReference type="NCBI Taxonomy" id="2880"/>
    <lineage>
        <taxon>Eukaryota</taxon>
        <taxon>Sar</taxon>
        <taxon>Stramenopiles</taxon>
        <taxon>Ochrophyta</taxon>
        <taxon>PX clade</taxon>
        <taxon>Phaeophyceae</taxon>
        <taxon>Ectocarpales</taxon>
        <taxon>Ectocarpaceae</taxon>
        <taxon>Ectocarpus</taxon>
    </lineage>
</organism>
<sequence>MSLHGGSVFSRLSKQSAIRDTTQLAVHLSNDNAMRRLLRDGVGINEMQKKYLSLCYSARSAVRPNKDVAQSLGGGELVWNLTACEKQETAVIASLLMTKEARIELLSLVISAHEAGRSSSVRKRAGAATTGRRGSLGSRGGGSREMAMERDPVGEVELFNALCKALPQLEALRSLELEGLRKSFEMSKAGGGGPARLARGLARNTGLKSLAVRHVRLTDSRALGALSTAVSVHPSLVALSLRGCGLVGEASGRLVSSVLRAHAARREGLVWSAGLRRPTGVVGHTAAAAPARISTAGCLAVDLSDNRLGDAGVHAVARGLQSDTWLLGVNLARNGITDHGAALLSVCLQHNATLCALVLDGNPEVGHGAERRITEELETRSMMPEAVLEEPEVVLTLASWGFSAHTGVDRDLSPPTRPAAAVAGSGSVVSEISQDSFGGGGGGSLGGDGFGGATRRGGAASSAIAAIPTSVQAKTPAERKEEMVREFRRWAGYTACSMRRPGSDGIGLADPSTTEATATAPPASGHEGGTVGRRPGRGRRSTAVLLRAESGAGAPAAEAPSGGGRREGAATGSRAHARPPRARSLSSRSAGAAAAAAAAVAVTRATAGSDCSSAGGGRLAKRNKWSGGACSPGRVREREREQAPGHGKRAALLREKKAPWGAGPGKGEVRERTQAWANAHLADRTGCSGGCSSVGSGSWRSRVRSRKGRVSANGC</sequence>
<feature type="region of interest" description="Disordered" evidence="1">
    <location>
        <begin position="689"/>
        <end position="715"/>
    </location>
</feature>
<dbReference type="OMA" id="QAWANAH"/>
<protein>
    <submittedName>
        <fullName evidence="2">Hypothetical leucine rich repeat protein</fullName>
    </submittedName>
</protein>
<dbReference type="Gene3D" id="3.80.10.10">
    <property type="entry name" value="Ribonuclease Inhibitor"/>
    <property type="match status" value="2"/>
</dbReference>
<name>D8LBL5_ECTSI</name>
<evidence type="ECO:0000313" key="2">
    <source>
        <dbReference type="EMBL" id="CBN76724.1"/>
    </source>
</evidence>
<gene>
    <name evidence="2" type="ORF">Esi_0000_0533</name>
</gene>
<feature type="compositionally biased region" description="Low complexity" evidence="1">
    <location>
        <begin position="547"/>
        <end position="560"/>
    </location>
</feature>
<feature type="compositionally biased region" description="Basic and acidic residues" evidence="1">
    <location>
        <begin position="634"/>
        <end position="643"/>
    </location>
</feature>
<reference evidence="2 3" key="1">
    <citation type="journal article" date="2010" name="Nature">
        <title>The Ectocarpus genome and the independent evolution of multicellularity in brown algae.</title>
        <authorList>
            <person name="Cock J.M."/>
            <person name="Sterck L."/>
            <person name="Rouze P."/>
            <person name="Scornet D."/>
            <person name="Allen A.E."/>
            <person name="Amoutzias G."/>
            <person name="Anthouard V."/>
            <person name="Artiguenave F."/>
            <person name="Aury J.M."/>
            <person name="Badger J.H."/>
            <person name="Beszteri B."/>
            <person name="Billiau K."/>
            <person name="Bonnet E."/>
            <person name="Bothwell J.H."/>
            <person name="Bowler C."/>
            <person name="Boyen C."/>
            <person name="Brownlee C."/>
            <person name="Carrano C.J."/>
            <person name="Charrier B."/>
            <person name="Cho G.Y."/>
            <person name="Coelho S.M."/>
            <person name="Collen J."/>
            <person name="Corre E."/>
            <person name="Da Silva C."/>
            <person name="Delage L."/>
            <person name="Delaroque N."/>
            <person name="Dittami S.M."/>
            <person name="Doulbeau S."/>
            <person name="Elias M."/>
            <person name="Farnham G."/>
            <person name="Gachon C.M."/>
            <person name="Gschloessl B."/>
            <person name="Heesch S."/>
            <person name="Jabbari K."/>
            <person name="Jubin C."/>
            <person name="Kawai H."/>
            <person name="Kimura K."/>
            <person name="Kloareg B."/>
            <person name="Kupper F.C."/>
            <person name="Lang D."/>
            <person name="Le Bail A."/>
            <person name="Leblanc C."/>
            <person name="Lerouge P."/>
            <person name="Lohr M."/>
            <person name="Lopez P.J."/>
            <person name="Martens C."/>
            <person name="Maumus F."/>
            <person name="Michel G."/>
            <person name="Miranda-Saavedra D."/>
            <person name="Morales J."/>
            <person name="Moreau H."/>
            <person name="Motomura T."/>
            <person name="Nagasato C."/>
            <person name="Napoli C.A."/>
            <person name="Nelson D.R."/>
            <person name="Nyvall-Collen P."/>
            <person name="Peters A.F."/>
            <person name="Pommier C."/>
            <person name="Potin P."/>
            <person name="Poulain J."/>
            <person name="Quesneville H."/>
            <person name="Read B."/>
            <person name="Rensing S.A."/>
            <person name="Ritter A."/>
            <person name="Rousvoal S."/>
            <person name="Samanta M."/>
            <person name="Samson G."/>
            <person name="Schroeder D.C."/>
            <person name="Segurens B."/>
            <person name="Strittmatter M."/>
            <person name="Tonon T."/>
            <person name="Tregear J.W."/>
            <person name="Valentin K."/>
            <person name="von Dassow P."/>
            <person name="Yamagishi T."/>
            <person name="Van de Peer Y."/>
            <person name="Wincker P."/>
        </authorList>
    </citation>
    <scope>NUCLEOTIDE SEQUENCE [LARGE SCALE GENOMIC DNA]</scope>
    <source>
        <strain evidence="3">Ec32 / CCAP1310/4</strain>
    </source>
</reference>
<dbReference type="eggNOG" id="KOG4308">
    <property type="taxonomic scope" value="Eukaryota"/>
</dbReference>
<evidence type="ECO:0000256" key="1">
    <source>
        <dbReference type="SAM" id="MobiDB-lite"/>
    </source>
</evidence>
<dbReference type="SMART" id="SM00368">
    <property type="entry name" value="LRR_RI"/>
    <property type="match status" value="3"/>
</dbReference>
<dbReference type="PANTHER" id="PTHR24110">
    <property type="entry name" value="CENTROSOMAL PROTEIN OF 78 KDA"/>
    <property type="match status" value="1"/>
</dbReference>
<feature type="compositionally biased region" description="Low complexity" evidence="1">
    <location>
        <begin position="126"/>
        <end position="136"/>
    </location>
</feature>
<dbReference type="EMBL" id="FN647682">
    <property type="protein sequence ID" value="CBN76724.1"/>
    <property type="molecule type" value="Genomic_DNA"/>
</dbReference>
<accession>D8LBL5</accession>
<keyword evidence="3" id="KW-1185">Reference proteome</keyword>
<dbReference type="OrthoDB" id="120976at2759"/>
<feature type="compositionally biased region" description="Gly residues" evidence="1">
    <location>
        <begin position="437"/>
        <end position="455"/>
    </location>
</feature>
<dbReference type="PANTHER" id="PTHR24110:SF3">
    <property type="entry name" value="CENTROSOMAL PROTEIN OF 78 KDA"/>
    <property type="match status" value="1"/>
</dbReference>
<dbReference type="Proteomes" id="UP000002630">
    <property type="component" value="Linkage Group LG01"/>
</dbReference>
<dbReference type="EMBL" id="FN649726">
    <property type="protein sequence ID" value="CBN76724.1"/>
    <property type="molecule type" value="Genomic_DNA"/>
</dbReference>
<evidence type="ECO:0000313" key="3">
    <source>
        <dbReference type="Proteomes" id="UP000002630"/>
    </source>
</evidence>
<dbReference type="AlphaFoldDB" id="D8LBL5"/>
<dbReference type="InterPro" id="IPR032675">
    <property type="entry name" value="LRR_dom_sf"/>
</dbReference>